<dbReference type="KEGG" id="hmo:HM1_1156"/>
<evidence type="ECO:0000259" key="1">
    <source>
        <dbReference type="Pfam" id="PF01695"/>
    </source>
</evidence>
<dbReference type="InterPro" id="IPR027417">
    <property type="entry name" value="P-loop_NTPase"/>
</dbReference>
<dbReference type="Proteomes" id="UP000008550">
    <property type="component" value="Chromosome"/>
</dbReference>
<dbReference type="eggNOG" id="COG1484">
    <property type="taxonomic scope" value="Bacteria"/>
</dbReference>
<dbReference type="EMBL" id="CP000930">
    <property type="protein sequence ID" value="ABZ83418.1"/>
    <property type="molecule type" value="Genomic_DNA"/>
</dbReference>
<evidence type="ECO:0000313" key="3">
    <source>
        <dbReference type="Proteomes" id="UP000008550"/>
    </source>
</evidence>
<evidence type="ECO:0000313" key="2">
    <source>
        <dbReference type="EMBL" id="ABZ83418.1"/>
    </source>
</evidence>
<name>B0THI0_HELMI</name>
<dbReference type="AlphaFoldDB" id="B0THI0"/>
<organism evidence="2 3">
    <name type="scientific">Heliobacterium modesticaldum (strain ATCC 51547 / Ice1)</name>
    <dbReference type="NCBI Taxonomy" id="498761"/>
    <lineage>
        <taxon>Bacteria</taxon>
        <taxon>Bacillati</taxon>
        <taxon>Bacillota</taxon>
        <taxon>Clostridia</taxon>
        <taxon>Eubacteriales</taxon>
        <taxon>Heliobacteriaceae</taxon>
        <taxon>Heliomicrobium</taxon>
    </lineage>
</organism>
<reference evidence="2 3" key="1">
    <citation type="journal article" date="2008" name="J. Bacteriol.">
        <title>The genome of Heliobacterium modesticaldum, a phototrophic representative of the Firmicutes containing the simplest photosynthetic apparatus.</title>
        <authorList>
            <person name="Sattley W.M."/>
            <person name="Madigan M.T."/>
            <person name="Swingley W.D."/>
            <person name="Cheung P.C."/>
            <person name="Clocksin K.M."/>
            <person name="Conrad A.L."/>
            <person name="Dejesa L.C."/>
            <person name="Honchak B.M."/>
            <person name="Jung D.O."/>
            <person name="Karbach L.E."/>
            <person name="Kurdoglu A."/>
            <person name="Lahiri S."/>
            <person name="Mastrian S.D."/>
            <person name="Page L.E."/>
            <person name="Taylor H.L."/>
            <person name="Wang Z.T."/>
            <person name="Raymond J."/>
            <person name="Chen M."/>
            <person name="Blankenship R.E."/>
            <person name="Touchman J.W."/>
        </authorList>
    </citation>
    <scope>NUCLEOTIDE SEQUENCE [LARGE SCALE GENOMIC DNA]</scope>
    <source>
        <strain evidence="3">ATCC 51547 / Ice1</strain>
    </source>
</reference>
<gene>
    <name evidence="2" type="ORF">HM1_1156</name>
</gene>
<dbReference type="RefSeq" id="WP_012281949.1">
    <property type="nucleotide sequence ID" value="NC_010337.2"/>
</dbReference>
<dbReference type="InterPro" id="IPR002611">
    <property type="entry name" value="IstB_ATP-bd"/>
</dbReference>
<dbReference type="GO" id="GO:0005524">
    <property type="term" value="F:ATP binding"/>
    <property type="evidence" value="ECO:0007669"/>
    <property type="project" value="InterPro"/>
</dbReference>
<protein>
    <recommendedName>
        <fullName evidence="1">IstB-like ATP-binding domain-containing protein</fullName>
    </recommendedName>
</protein>
<dbReference type="HOGENOM" id="CLU_062999_8_4_9"/>
<sequence length="67" mass="7735">MTNTVNDLYQRTSVIITSNKSFEEWPEVFGDSVITTAILDRLVHYSELFSLSGDSYRMTHRKTFLTA</sequence>
<feature type="domain" description="IstB-like ATP-binding" evidence="1">
    <location>
        <begin position="4"/>
        <end position="62"/>
    </location>
</feature>
<accession>B0THI0</accession>
<proteinExistence type="predicted"/>
<dbReference type="Gene3D" id="3.40.50.300">
    <property type="entry name" value="P-loop containing nucleotide triphosphate hydrolases"/>
    <property type="match status" value="1"/>
</dbReference>
<keyword evidence="3" id="KW-1185">Reference proteome</keyword>
<dbReference type="STRING" id="498761.HM1_1156"/>
<dbReference type="Pfam" id="PF01695">
    <property type="entry name" value="IstB_IS21"/>
    <property type="match status" value="1"/>
</dbReference>